<dbReference type="Proteomes" id="UP000007266">
    <property type="component" value="Linkage group 9"/>
</dbReference>
<name>D6X2D8_TRICA</name>
<evidence type="ECO:0000313" key="3">
    <source>
        <dbReference type="Proteomes" id="UP000007266"/>
    </source>
</evidence>
<dbReference type="EMBL" id="KQ971371">
    <property type="protein sequence ID" value="EFA09874.1"/>
    <property type="molecule type" value="Genomic_DNA"/>
</dbReference>
<reference evidence="2 3" key="2">
    <citation type="journal article" date="2010" name="Nucleic Acids Res.">
        <title>BeetleBase in 2010: revisions to provide comprehensive genomic information for Tribolium castaneum.</title>
        <authorList>
            <person name="Kim H.S."/>
            <person name="Murphy T."/>
            <person name="Xia J."/>
            <person name="Caragea D."/>
            <person name="Park Y."/>
            <person name="Beeman R.W."/>
            <person name="Lorenzen M.D."/>
            <person name="Butcher S."/>
            <person name="Manak J.R."/>
            <person name="Brown S.J."/>
        </authorList>
    </citation>
    <scope>GENOME REANNOTATION</scope>
    <source>
        <strain evidence="2 3">Georgia GA2</strain>
    </source>
</reference>
<keyword evidence="3" id="KW-1185">Reference proteome</keyword>
<dbReference type="AlphaFoldDB" id="D6X2D8"/>
<dbReference type="HOGENOM" id="CLU_2443693_0_0_1"/>
<gene>
    <name evidence="2" type="primary">GLEAN_12022</name>
    <name evidence="2" type="ORF">TcasGA2_TC012022</name>
</gene>
<sequence length="90" mass="10016">MHRALKGGMDRGSFGSLSRSVKEFSAESALVYYSIIRKNPTDGALLLARFSNDQHFQRFSSASAKSQIKSSPERPPLSLIDSHSHTYTQK</sequence>
<protein>
    <submittedName>
        <fullName evidence="2">Uncharacterized protein</fullName>
    </submittedName>
</protein>
<evidence type="ECO:0000256" key="1">
    <source>
        <dbReference type="SAM" id="MobiDB-lite"/>
    </source>
</evidence>
<feature type="region of interest" description="Disordered" evidence="1">
    <location>
        <begin position="61"/>
        <end position="90"/>
    </location>
</feature>
<accession>D6X2D8</accession>
<feature type="compositionally biased region" description="Low complexity" evidence="1">
    <location>
        <begin position="61"/>
        <end position="70"/>
    </location>
</feature>
<proteinExistence type="predicted"/>
<evidence type="ECO:0000313" key="2">
    <source>
        <dbReference type="EMBL" id="EFA09874.1"/>
    </source>
</evidence>
<organism evidence="2 3">
    <name type="scientific">Tribolium castaneum</name>
    <name type="common">Red flour beetle</name>
    <dbReference type="NCBI Taxonomy" id="7070"/>
    <lineage>
        <taxon>Eukaryota</taxon>
        <taxon>Metazoa</taxon>
        <taxon>Ecdysozoa</taxon>
        <taxon>Arthropoda</taxon>
        <taxon>Hexapoda</taxon>
        <taxon>Insecta</taxon>
        <taxon>Pterygota</taxon>
        <taxon>Neoptera</taxon>
        <taxon>Endopterygota</taxon>
        <taxon>Coleoptera</taxon>
        <taxon>Polyphaga</taxon>
        <taxon>Cucujiformia</taxon>
        <taxon>Tenebrionidae</taxon>
        <taxon>Tenebrionidae incertae sedis</taxon>
        <taxon>Tribolium</taxon>
    </lineage>
</organism>
<dbReference type="InParanoid" id="D6X2D8"/>
<reference evidence="2 3" key="1">
    <citation type="journal article" date="2008" name="Nature">
        <title>The genome of the model beetle and pest Tribolium castaneum.</title>
        <authorList>
            <consortium name="Tribolium Genome Sequencing Consortium"/>
            <person name="Richards S."/>
            <person name="Gibbs R.A."/>
            <person name="Weinstock G.M."/>
            <person name="Brown S.J."/>
            <person name="Denell R."/>
            <person name="Beeman R.W."/>
            <person name="Gibbs R."/>
            <person name="Beeman R.W."/>
            <person name="Brown S.J."/>
            <person name="Bucher G."/>
            <person name="Friedrich M."/>
            <person name="Grimmelikhuijzen C.J."/>
            <person name="Klingler M."/>
            <person name="Lorenzen M."/>
            <person name="Richards S."/>
            <person name="Roth S."/>
            <person name="Schroder R."/>
            <person name="Tautz D."/>
            <person name="Zdobnov E.M."/>
            <person name="Muzny D."/>
            <person name="Gibbs R.A."/>
            <person name="Weinstock G.M."/>
            <person name="Attaway T."/>
            <person name="Bell S."/>
            <person name="Buhay C.J."/>
            <person name="Chandrabose M.N."/>
            <person name="Chavez D."/>
            <person name="Clerk-Blankenburg K.P."/>
            <person name="Cree A."/>
            <person name="Dao M."/>
            <person name="Davis C."/>
            <person name="Chacko J."/>
            <person name="Dinh H."/>
            <person name="Dugan-Rocha S."/>
            <person name="Fowler G."/>
            <person name="Garner T.T."/>
            <person name="Garnes J."/>
            <person name="Gnirke A."/>
            <person name="Hawes A."/>
            <person name="Hernandez J."/>
            <person name="Hines S."/>
            <person name="Holder M."/>
            <person name="Hume J."/>
            <person name="Jhangiani S.N."/>
            <person name="Joshi V."/>
            <person name="Khan Z.M."/>
            <person name="Jackson L."/>
            <person name="Kovar C."/>
            <person name="Kowis A."/>
            <person name="Lee S."/>
            <person name="Lewis L.R."/>
            <person name="Margolis J."/>
            <person name="Morgan M."/>
            <person name="Nazareth L.V."/>
            <person name="Nguyen N."/>
            <person name="Okwuonu G."/>
            <person name="Parker D."/>
            <person name="Richards S."/>
            <person name="Ruiz S.J."/>
            <person name="Santibanez J."/>
            <person name="Savard J."/>
            <person name="Scherer S.E."/>
            <person name="Schneider B."/>
            <person name="Sodergren E."/>
            <person name="Tautz D."/>
            <person name="Vattahil S."/>
            <person name="Villasana D."/>
            <person name="White C.S."/>
            <person name="Wright R."/>
            <person name="Park Y."/>
            <person name="Beeman R.W."/>
            <person name="Lord J."/>
            <person name="Oppert B."/>
            <person name="Lorenzen M."/>
            <person name="Brown S."/>
            <person name="Wang L."/>
            <person name="Savard J."/>
            <person name="Tautz D."/>
            <person name="Richards S."/>
            <person name="Weinstock G."/>
            <person name="Gibbs R.A."/>
            <person name="Liu Y."/>
            <person name="Worley K."/>
            <person name="Weinstock G."/>
            <person name="Elsik C.G."/>
            <person name="Reese J.T."/>
            <person name="Elhaik E."/>
            <person name="Landan G."/>
            <person name="Graur D."/>
            <person name="Arensburger P."/>
            <person name="Atkinson P."/>
            <person name="Beeman R.W."/>
            <person name="Beidler J."/>
            <person name="Brown S.J."/>
            <person name="Demuth J.P."/>
            <person name="Drury D.W."/>
            <person name="Du Y.Z."/>
            <person name="Fujiwara H."/>
            <person name="Lorenzen M."/>
            <person name="Maselli V."/>
            <person name="Osanai M."/>
            <person name="Park Y."/>
            <person name="Robertson H.M."/>
            <person name="Tu Z."/>
            <person name="Wang J.J."/>
            <person name="Wang S."/>
            <person name="Richards S."/>
            <person name="Song H."/>
            <person name="Zhang L."/>
            <person name="Sodergren E."/>
            <person name="Werner D."/>
            <person name="Stanke M."/>
            <person name="Morgenstern B."/>
            <person name="Solovyev V."/>
            <person name="Kosarev P."/>
            <person name="Brown G."/>
            <person name="Chen H.C."/>
            <person name="Ermolaeva O."/>
            <person name="Hlavina W."/>
            <person name="Kapustin Y."/>
            <person name="Kiryutin B."/>
            <person name="Kitts P."/>
            <person name="Maglott D."/>
            <person name="Pruitt K."/>
            <person name="Sapojnikov V."/>
            <person name="Souvorov A."/>
            <person name="Mackey A.J."/>
            <person name="Waterhouse R.M."/>
            <person name="Wyder S."/>
            <person name="Zdobnov E.M."/>
            <person name="Zdobnov E.M."/>
            <person name="Wyder S."/>
            <person name="Kriventseva E.V."/>
            <person name="Kadowaki T."/>
            <person name="Bork P."/>
            <person name="Aranda M."/>
            <person name="Bao R."/>
            <person name="Beermann A."/>
            <person name="Berns N."/>
            <person name="Bolognesi R."/>
            <person name="Bonneton F."/>
            <person name="Bopp D."/>
            <person name="Brown S.J."/>
            <person name="Bucher G."/>
            <person name="Butts T."/>
            <person name="Chaumot A."/>
            <person name="Denell R.E."/>
            <person name="Ferrier D.E."/>
            <person name="Friedrich M."/>
            <person name="Gordon C.M."/>
            <person name="Jindra M."/>
            <person name="Klingler M."/>
            <person name="Lan Q."/>
            <person name="Lattorff H.M."/>
            <person name="Laudet V."/>
            <person name="von Levetsow C."/>
            <person name="Liu Z."/>
            <person name="Lutz R."/>
            <person name="Lynch J.A."/>
            <person name="da Fonseca R.N."/>
            <person name="Posnien N."/>
            <person name="Reuter R."/>
            <person name="Roth S."/>
            <person name="Savard J."/>
            <person name="Schinko J.B."/>
            <person name="Schmitt C."/>
            <person name="Schoppmeier M."/>
            <person name="Schroder R."/>
            <person name="Shippy T.D."/>
            <person name="Simonnet F."/>
            <person name="Marques-Souza H."/>
            <person name="Tautz D."/>
            <person name="Tomoyasu Y."/>
            <person name="Trauner J."/>
            <person name="Van der Zee M."/>
            <person name="Vervoort M."/>
            <person name="Wittkopp N."/>
            <person name="Wimmer E.A."/>
            <person name="Yang X."/>
            <person name="Jones A.K."/>
            <person name="Sattelle D.B."/>
            <person name="Ebert P.R."/>
            <person name="Nelson D."/>
            <person name="Scott J.G."/>
            <person name="Beeman R.W."/>
            <person name="Muthukrishnan S."/>
            <person name="Kramer K.J."/>
            <person name="Arakane Y."/>
            <person name="Beeman R.W."/>
            <person name="Zhu Q."/>
            <person name="Hogenkamp D."/>
            <person name="Dixit R."/>
            <person name="Oppert B."/>
            <person name="Jiang H."/>
            <person name="Zou Z."/>
            <person name="Marshall J."/>
            <person name="Elpidina E."/>
            <person name="Vinokurov K."/>
            <person name="Oppert C."/>
            <person name="Zou Z."/>
            <person name="Evans J."/>
            <person name="Lu Z."/>
            <person name="Zhao P."/>
            <person name="Sumathipala N."/>
            <person name="Altincicek B."/>
            <person name="Vilcinskas A."/>
            <person name="Williams M."/>
            <person name="Hultmark D."/>
            <person name="Hetru C."/>
            <person name="Jiang H."/>
            <person name="Grimmelikhuijzen C.J."/>
            <person name="Hauser F."/>
            <person name="Cazzamali G."/>
            <person name="Williamson M."/>
            <person name="Park Y."/>
            <person name="Li B."/>
            <person name="Tanaka Y."/>
            <person name="Predel R."/>
            <person name="Neupert S."/>
            <person name="Schachtner J."/>
            <person name="Verleyen P."/>
            <person name="Raible F."/>
            <person name="Bork P."/>
            <person name="Friedrich M."/>
            <person name="Walden K.K."/>
            <person name="Robertson H.M."/>
            <person name="Angeli S."/>
            <person name="Foret S."/>
            <person name="Bucher G."/>
            <person name="Schuetz S."/>
            <person name="Maleszka R."/>
            <person name="Wimmer E.A."/>
            <person name="Beeman R.W."/>
            <person name="Lorenzen M."/>
            <person name="Tomoyasu Y."/>
            <person name="Miller S.C."/>
            <person name="Grossmann D."/>
            <person name="Bucher G."/>
        </authorList>
    </citation>
    <scope>NUCLEOTIDE SEQUENCE [LARGE SCALE GENOMIC DNA]</scope>
    <source>
        <strain evidence="2 3">Georgia GA2</strain>
    </source>
</reference>